<feature type="non-terminal residue" evidence="5">
    <location>
        <position position="1386"/>
    </location>
</feature>
<feature type="domain" description="Rootletin-like coiled-coil" evidence="4">
    <location>
        <begin position="1"/>
        <end position="241"/>
    </location>
</feature>
<name>A0A5J4NVE4_9TREM</name>
<feature type="coiled-coil region" evidence="2">
    <location>
        <begin position="879"/>
        <end position="998"/>
    </location>
</feature>
<dbReference type="Proteomes" id="UP000324629">
    <property type="component" value="Unassembled WGS sequence"/>
</dbReference>
<sequence>MQYKKRTSDLELEVEQLKSELEASDKVNVDIPLFPIFNAIQGFRETDPSPVASEKLTVTLKDGRDYEPKVYSIPADHSSSLGRRQVAPELMAYVTRLQTTTENLNSRIEAAESRARTLEQERSFDVEATLNRLQEEQQRVSDLSRANELLRDQLDQAVQANQGLSQDVARLTLAWRHAAQQLDKRETEWREEESAFNDYFAAEHSRLLALWRAVVGLRRQFGDLKQQTDRDLTQARNELVRSTRNIQAVCGNLEINIRANEVQTQANLKRESKYASTLETETADRIRIITESLTKSQARLAETEGKLSEANAAKERLAMQLAERDRILITMRQLRSDVFQDSLEFKTEKKVSKRMKRLQTESETSGEEPTEEVTASEGDDHLKATKQLIEHTHVMHQALSQIAQLVISDSLIADADEAEEPTLSPGHRECLAGREVERSADHSMHKSEESAIMRGHSDEEKVKARPNSPQLDTVESDRLGKKWYGIGQGELNHLRRLVHSKYRAGSSLHLAESTVSAVQTALNRRAAHVHRLRYRAHGLLDQLQKLLKRGDELENERRRANEQLCRLRQEMETQNLELDKVARERDRIKHSLNLTAEEHKLSETTRMTMCEQLRDLKAEVDRHRTIVQEITRERDDILRERERLSDEQDRTLKEIASVKVALQNAEDRATSYREELAIIRETLKRAELEKEVLGQEKTDAIGTASRVQARIEDLERKVNQAHLQETQCRDKIAQLETVIENHERENQQLIQQNTLAHTTELRLTEERSSLRAEKQQLREELDKMYLERGNLNAELEQSRDQSLKMEAAKKRLEAETSELSQERLALVEALNTAERQKTAMLEDLHAFQRDSDRQSNYISRLMSEKESLTKHKAEISIQLTILERDTRQQLDQISRLKNEKETLEANLFDAQQLTDQLQNKQTSMEREIAELKLRRETLQAELLRAHTNFQVELDKSKRSQEEIGNQLNTELEELRNALTQAERRAKEAEDACLHAVRRADQAVAVLDRKQKLEVESSTDREQDLRKSAEEVNRLTRALLVAQRERDEARMHTEQERQRALLRAADEKACLQERVALLQQTITDLQKALESTQQENNYKSEQDRITLKKATEEVRVFRNHLEEVCTKHEREVRELRIRVRDLEAQRDKLLKESTELQLQARLAEESRNGRRAELTESTSRVRTAEEVIDKFKKECSELRQKISEIEGDKHALDTSNDELRRQLKSAELERVELLRITNVTRSQLQGVELDRNTAEKRIVDLQENVKDAVASASEARREASELRNKVKKLIFEKDSLDQELNEVRNQMTLTQTKEENLKREKIILKQRLLELESSKTALQSDLASLSRQHCEMEETIRSRERAASQAAEEWNRDYRRLDEANKNLETK</sequence>
<organism evidence="5 6">
    <name type="scientific">Paragonimus westermani</name>
    <dbReference type="NCBI Taxonomy" id="34504"/>
    <lineage>
        <taxon>Eukaryota</taxon>
        <taxon>Metazoa</taxon>
        <taxon>Spiralia</taxon>
        <taxon>Lophotrochozoa</taxon>
        <taxon>Platyhelminthes</taxon>
        <taxon>Trematoda</taxon>
        <taxon>Digenea</taxon>
        <taxon>Plagiorchiida</taxon>
        <taxon>Troglotremata</taxon>
        <taxon>Troglotrematidae</taxon>
        <taxon>Paragonimus</taxon>
    </lineage>
</organism>
<comment type="caution">
    <text evidence="5">The sequence shown here is derived from an EMBL/GenBank/DDBJ whole genome shotgun (WGS) entry which is preliminary data.</text>
</comment>
<feature type="coiled-coil region" evidence="2">
    <location>
        <begin position="613"/>
        <end position="850"/>
    </location>
</feature>
<protein>
    <submittedName>
        <fullName evidence="5">Rootletin</fullName>
    </submittedName>
</protein>
<proteinExistence type="predicted"/>
<evidence type="ECO:0000313" key="6">
    <source>
        <dbReference type="Proteomes" id="UP000324629"/>
    </source>
</evidence>
<feature type="compositionally biased region" description="Basic and acidic residues" evidence="3">
    <location>
        <begin position="1368"/>
        <end position="1386"/>
    </location>
</feature>
<evidence type="ECO:0000256" key="2">
    <source>
        <dbReference type="SAM" id="Coils"/>
    </source>
</evidence>
<feature type="coiled-coil region" evidence="2">
    <location>
        <begin position="293"/>
        <end position="320"/>
    </location>
</feature>
<dbReference type="PANTHER" id="PTHR23159:SF31">
    <property type="entry name" value="CENTROSOME-ASSOCIATED PROTEIN CEP250 ISOFORM X1"/>
    <property type="match status" value="1"/>
</dbReference>
<dbReference type="PANTHER" id="PTHR23159">
    <property type="entry name" value="CENTROSOMAL PROTEIN 2"/>
    <property type="match status" value="1"/>
</dbReference>
<feature type="region of interest" description="Disordered" evidence="3">
    <location>
        <begin position="1356"/>
        <end position="1386"/>
    </location>
</feature>
<feature type="coiled-coil region" evidence="2">
    <location>
        <begin position="94"/>
        <end position="167"/>
    </location>
</feature>
<keyword evidence="6" id="KW-1185">Reference proteome</keyword>
<evidence type="ECO:0000259" key="4">
    <source>
        <dbReference type="Pfam" id="PF15035"/>
    </source>
</evidence>
<evidence type="ECO:0000313" key="5">
    <source>
        <dbReference type="EMBL" id="KAA3679479.1"/>
    </source>
</evidence>
<feature type="coiled-coil region" evidence="2">
    <location>
        <begin position="536"/>
        <end position="570"/>
    </location>
</feature>
<dbReference type="EMBL" id="QNGE01000725">
    <property type="protein sequence ID" value="KAA3679479.1"/>
    <property type="molecule type" value="Genomic_DNA"/>
</dbReference>
<evidence type="ECO:0000256" key="1">
    <source>
        <dbReference type="ARBA" id="ARBA00023054"/>
    </source>
</evidence>
<evidence type="ECO:0000256" key="3">
    <source>
        <dbReference type="SAM" id="MobiDB-lite"/>
    </source>
</evidence>
<dbReference type="InterPro" id="IPR055167">
    <property type="entry name" value="Rootletin-like_CC"/>
</dbReference>
<dbReference type="Pfam" id="PF15035">
    <property type="entry name" value="Rootletin"/>
    <property type="match status" value="1"/>
</dbReference>
<feature type="region of interest" description="Disordered" evidence="3">
    <location>
        <begin position="350"/>
        <end position="380"/>
    </location>
</feature>
<feature type="compositionally biased region" description="Basic and acidic residues" evidence="3">
    <location>
        <begin position="437"/>
        <end position="463"/>
    </location>
</feature>
<reference evidence="5 6" key="1">
    <citation type="journal article" date="2019" name="Gigascience">
        <title>Whole-genome sequence of the oriental lung fluke Paragonimus westermani.</title>
        <authorList>
            <person name="Oey H."/>
            <person name="Zakrzewski M."/>
            <person name="Narain K."/>
            <person name="Devi K.R."/>
            <person name="Agatsuma T."/>
            <person name="Nawaratna S."/>
            <person name="Gobert G.N."/>
            <person name="Jones M.K."/>
            <person name="Ragan M.A."/>
            <person name="McManus D.P."/>
            <person name="Krause L."/>
        </authorList>
    </citation>
    <scope>NUCLEOTIDE SEQUENCE [LARGE SCALE GENOMIC DNA]</scope>
    <source>
        <strain evidence="5 6">IND2009</strain>
    </source>
</reference>
<dbReference type="Gene3D" id="1.20.5.1160">
    <property type="entry name" value="Vasodilator-stimulated phosphoprotein"/>
    <property type="match status" value="1"/>
</dbReference>
<accession>A0A5J4NVE4</accession>
<feature type="region of interest" description="Disordered" evidence="3">
    <location>
        <begin position="437"/>
        <end position="474"/>
    </location>
</feature>
<keyword evidence="1 2" id="KW-0175">Coiled coil</keyword>
<gene>
    <name evidence="5" type="ORF">DEA37_0003293</name>
</gene>